<organism evidence="1 2">
    <name type="scientific">Byssothecium circinans</name>
    <dbReference type="NCBI Taxonomy" id="147558"/>
    <lineage>
        <taxon>Eukaryota</taxon>
        <taxon>Fungi</taxon>
        <taxon>Dikarya</taxon>
        <taxon>Ascomycota</taxon>
        <taxon>Pezizomycotina</taxon>
        <taxon>Dothideomycetes</taxon>
        <taxon>Pleosporomycetidae</taxon>
        <taxon>Pleosporales</taxon>
        <taxon>Massarineae</taxon>
        <taxon>Massarinaceae</taxon>
        <taxon>Byssothecium</taxon>
    </lineage>
</organism>
<gene>
    <name evidence="1" type="ORF">CC80DRAFT_585066</name>
</gene>
<evidence type="ECO:0000313" key="2">
    <source>
        <dbReference type="Proteomes" id="UP000800035"/>
    </source>
</evidence>
<evidence type="ECO:0000313" key="1">
    <source>
        <dbReference type="EMBL" id="KAF1948395.1"/>
    </source>
</evidence>
<protein>
    <submittedName>
        <fullName evidence="1">Uncharacterized protein</fullName>
    </submittedName>
</protein>
<sequence length="488" mass="54976">MATLVHTPYTTKVEILANVPGSTNEEDFKHKYGYGPITILHTAYELRRTLAEWEKHTGTTQTDLKTQFLQAAHWTYNDVLRLPLDRLRTAMTPFLDDDFLGIYKGKQIPKATLQLTVEPKTSRPATYREIFAEAEGVLQELDDQVSVFPGVVQIIPHMMPTRNPRELLVEIALHNKLGEPKAEKLHQLVQAERALDLNFSSNIQSPFKIPKPRYFPSKGTPSMYSVAISPHAQNQWLVGATVTQLLTFEGAQPLFKSIRAIQLGDTYINLCERAEQYLKANDIMKGSKDKQERLNARKRLLQEIKGEEVHMSRSGDHGIALHGDLTTELNCFRCRAVFSFDETPAFPQETIDKEIKDWDWDAHKGSHACAEAVSVGEVIAASVYRYWMLMNSMAFFGSGNVPLQVWNVALSTKQCIPATIVNDSGSTDGTVVKRKRAFMESLCRKKYANAEDALSLLESDCDGPTNNPNIVRWTSDHSRADPTIILPM</sequence>
<dbReference type="AlphaFoldDB" id="A0A6A5T616"/>
<accession>A0A6A5T616</accession>
<reference evidence="1" key="1">
    <citation type="journal article" date="2020" name="Stud. Mycol.">
        <title>101 Dothideomycetes genomes: a test case for predicting lifestyles and emergence of pathogens.</title>
        <authorList>
            <person name="Haridas S."/>
            <person name="Albert R."/>
            <person name="Binder M."/>
            <person name="Bloem J."/>
            <person name="Labutti K."/>
            <person name="Salamov A."/>
            <person name="Andreopoulos B."/>
            <person name="Baker S."/>
            <person name="Barry K."/>
            <person name="Bills G."/>
            <person name="Bluhm B."/>
            <person name="Cannon C."/>
            <person name="Castanera R."/>
            <person name="Culley D."/>
            <person name="Daum C."/>
            <person name="Ezra D."/>
            <person name="Gonzalez J."/>
            <person name="Henrissat B."/>
            <person name="Kuo A."/>
            <person name="Liang C."/>
            <person name="Lipzen A."/>
            <person name="Lutzoni F."/>
            <person name="Magnuson J."/>
            <person name="Mondo S."/>
            <person name="Nolan M."/>
            <person name="Ohm R."/>
            <person name="Pangilinan J."/>
            <person name="Park H.-J."/>
            <person name="Ramirez L."/>
            <person name="Alfaro M."/>
            <person name="Sun H."/>
            <person name="Tritt A."/>
            <person name="Yoshinaga Y."/>
            <person name="Zwiers L.-H."/>
            <person name="Turgeon B."/>
            <person name="Goodwin S."/>
            <person name="Spatafora J."/>
            <person name="Crous P."/>
            <person name="Grigoriev I."/>
        </authorList>
    </citation>
    <scope>NUCLEOTIDE SEQUENCE</scope>
    <source>
        <strain evidence="1">CBS 675.92</strain>
    </source>
</reference>
<proteinExistence type="predicted"/>
<dbReference type="Proteomes" id="UP000800035">
    <property type="component" value="Unassembled WGS sequence"/>
</dbReference>
<keyword evidence="2" id="KW-1185">Reference proteome</keyword>
<dbReference type="OrthoDB" id="10637252at2759"/>
<name>A0A6A5T616_9PLEO</name>
<dbReference type="EMBL" id="ML977060">
    <property type="protein sequence ID" value="KAF1948395.1"/>
    <property type="molecule type" value="Genomic_DNA"/>
</dbReference>